<evidence type="ECO:0000313" key="3">
    <source>
        <dbReference type="EMBL" id="RMS39878.1"/>
    </source>
</evidence>
<dbReference type="Pfam" id="PF12146">
    <property type="entry name" value="Hydrolase_4"/>
    <property type="match status" value="1"/>
</dbReference>
<dbReference type="PANTHER" id="PTHR11614">
    <property type="entry name" value="PHOSPHOLIPASE-RELATED"/>
    <property type="match status" value="1"/>
</dbReference>
<dbReference type="EMBL" id="LJQO01000376">
    <property type="protein sequence ID" value="KPX66982.1"/>
    <property type="molecule type" value="Genomic_DNA"/>
</dbReference>
<dbReference type="Proteomes" id="UP000050469">
    <property type="component" value="Unassembled WGS sequence"/>
</dbReference>
<dbReference type="InterPro" id="IPR051044">
    <property type="entry name" value="MAG_DAG_Lipase"/>
</dbReference>
<dbReference type="InterPro" id="IPR022742">
    <property type="entry name" value="Hydrolase_4"/>
</dbReference>
<dbReference type="Gene3D" id="3.40.50.1820">
    <property type="entry name" value="alpha/beta hydrolase"/>
    <property type="match status" value="1"/>
</dbReference>
<dbReference type="EMBL" id="RBSP01000908">
    <property type="protein sequence ID" value="RMS39878.1"/>
    <property type="molecule type" value="Genomic_DNA"/>
</dbReference>
<sequence>MCLKVVTGATYMAECPRRPFEFPHTCTGPLLIKSRLASLLSLLTLQACTSMAESEAPTQRFEDYRQQTIELIRKQRNFQTADHEAELGWNAPRQWTPTGTPKGGVLLAHGLGDSAWSFNDVAQKLADQGYLVRTVLLPGHGTRPEDMLEVRLEQWQQVVREQTQQLSREVPKVYLGGFSTGANLVLDYAYDHEEIAGLVLFSPAFRSNSGYAWLTPWIGWARPWLAAPNDGLRPMQTPVRYMNMPTNGFAQFYRSSALAQDRLHQRRYDKPVFIAIAEHDSVLDTDYVLDNFSQRFSNPASRLIWYGDLPARAANTPRVEVRKDYLPEYRISRFSHMGLLFSADNPLYGVSGSQRICWNGQSTPDTAKCMAGEPVWYSDWGYTEPGKIHARLTFNPYFEWQTQVMLGVLNATQ</sequence>
<evidence type="ECO:0000313" key="4">
    <source>
        <dbReference type="Proteomes" id="UP000050469"/>
    </source>
</evidence>
<reference evidence="3 5" key="2">
    <citation type="submission" date="2018-08" db="EMBL/GenBank/DDBJ databases">
        <title>Recombination of ecologically and evolutionarily significant loci maintains genetic cohesion in the Pseudomonas syringae species complex.</title>
        <authorList>
            <person name="Dillon M."/>
            <person name="Thakur S."/>
            <person name="Almeida R.N.D."/>
            <person name="Weir B.S."/>
            <person name="Guttman D.S."/>
        </authorList>
    </citation>
    <scope>NUCLEOTIDE SEQUENCE [LARGE SCALE GENOMIC DNA]</scope>
    <source>
        <strain evidence="3 5">ICMP 7847</strain>
    </source>
</reference>
<reference evidence="2 4" key="1">
    <citation type="submission" date="2015-09" db="EMBL/GenBank/DDBJ databases">
        <title>Genome announcement of multiple Pseudomonas syringae strains.</title>
        <authorList>
            <person name="Thakur S."/>
            <person name="Wang P.W."/>
            <person name="Gong Y."/>
            <person name="Weir B.S."/>
            <person name="Guttman D.S."/>
        </authorList>
    </citation>
    <scope>NUCLEOTIDE SEQUENCE [LARGE SCALE GENOMIC DNA]</scope>
    <source>
        <strain evidence="2 4">ICMP7840</strain>
    </source>
</reference>
<dbReference type="InterPro" id="IPR029058">
    <property type="entry name" value="AB_hydrolase_fold"/>
</dbReference>
<dbReference type="Proteomes" id="UP000270873">
    <property type="component" value="Unassembled WGS sequence"/>
</dbReference>
<evidence type="ECO:0000313" key="5">
    <source>
        <dbReference type="Proteomes" id="UP000270873"/>
    </source>
</evidence>
<dbReference type="PATRIC" id="fig|251724.3.peg.446"/>
<dbReference type="AlphaFoldDB" id="A0A0P9T4Q4"/>
<evidence type="ECO:0000313" key="2">
    <source>
        <dbReference type="EMBL" id="KPX66982.1"/>
    </source>
</evidence>
<proteinExistence type="predicted"/>
<evidence type="ECO:0000259" key="1">
    <source>
        <dbReference type="Pfam" id="PF12146"/>
    </source>
</evidence>
<dbReference type="SUPFAM" id="SSF53474">
    <property type="entry name" value="alpha/beta-Hydrolases"/>
    <property type="match status" value="1"/>
</dbReference>
<keyword evidence="3" id="KW-0449">Lipoprotein</keyword>
<protein>
    <submittedName>
        <fullName evidence="2">Lysophospholipase</fullName>
    </submittedName>
    <submittedName>
        <fullName evidence="3">Putative lipoprotein</fullName>
    </submittedName>
</protein>
<name>A0A0P9T4Q4_PSEA0</name>
<gene>
    <name evidence="2" type="ORF">ALO53_04445</name>
    <name evidence="3" type="ORF">ALP66_05514</name>
</gene>
<feature type="domain" description="Serine aminopeptidase S33" evidence="1">
    <location>
        <begin position="100"/>
        <end position="229"/>
    </location>
</feature>
<comment type="caution">
    <text evidence="2">The sequence shown here is derived from an EMBL/GenBank/DDBJ whole genome shotgun (WGS) entry which is preliminary data.</text>
</comment>
<organism evidence="2 4">
    <name type="scientific">Pseudomonas amygdali pv. photiniae</name>
    <dbReference type="NCBI Taxonomy" id="251724"/>
    <lineage>
        <taxon>Bacteria</taxon>
        <taxon>Pseudomonadati</taxon>
        <taxon>Pseudomonadota</taxon>
        <taxon>Gammaproteobacteria</taxon>
        <taxon>Pseudomonadales</taxon>
        <taxon>Pseudomonadaceae</taxon>
        <taxon>Pseudomonas</taxon>
        <taxon>Pseudomonas amygdali</taxon>
    </lineage>
</organism>
<accession>A0A0P9T4Q4</accession>